<dbReference type="AlphaFoldDB" id="A0A420WFI9"/>
<dbReference type="Gene3D" id="3.30.450.80">
    <property type="entry name" value="Transcription factor LuxR-like, autoinducer-binding domain"/>
    <property type="match status" value="1"/>
</dbReference>
<dbReference type="Proteomes" id="UP000282211">
    <property type="component" value="Unassembled WGS sequence"/>
</dbReference>
<dbReference type="OrthoDB" id="3679796at2"/>
<dbReference type="GO" id="GO:0003677">
    <property type="term" value="F:DNA binding"/>
    <property type="evidence" value="ECO:0007669"/>
    <property type="project" value="UniProtKB-KW"/>
</dbReference>
<keyword evidence="6" id="KW-1185">Reference proteome</keyword>
<proteinExistence type="predicted"/>
<dbReference type="InterPro" id="IPR036388">
    <property type="entry name" value="WH-like_DNA-bd_sf"/>
</dbReference>
<dbReference type="PRINTS" id="PR00038">
    <property type="entry name" value="HTHLUXR"/>
</dbReference>
<reference evidence="5 6" key="1">
    <citation type="submission" date="2018-10" db="EMBL/GenBank/DDBJ databases">
        <title>Genomic Encyclopedia of Type Strains, Phase IV (KMG-IV): sequencing the most valuable type-strain genomes for metagenomic binning, comparative biology and taxonomic classification.</title>
        <authorList>
            <person name="Goeker M."/>
        </authorList>
    </citation>
    <scope>NUCLEOTIDE SEQUENCE [LARGE SCALE GENOMIC DNA]</scope>
    <source>
        <strain evidence="5 6">DSM 22008</strain>
    </source>
</reference>
<dbReference type="Pfam" id="PF03472">
    <property type="entry name" value="Autoind_bind"/>
    <property type="match status" value="1"/>
</dbReference>
<dbReference type="InterPro" id="IPR016032">
    <property type="entry name" value="Sig_transdc_resp-reg_C-effctor"/>
</dbReference>
<comment type="caution">
    <text evidence="5">The sequence shown here is derived from an EMBL/GenBank/DDBJ whole genome shotgun (WGS) entry which is preliminary data.</text>
</comment>
<name>A0A420WFI9_9PROT</name>
<dbReference type="PANTHER" id="PTHR44688:SF16">
    <property type="entry name" value="DNA-BINDING TRANSCRIPTIONAL ACTIVATOR DEVR_DOSR"/>
    <property type="match status" value="1"/>
</dbReference>
<feature type="domain" description="HTH luxR-type" evidence="4">
    <location>
        <begin position="182"/>
        <end position="247"/>
    </location>
</feature>
<keyword evidence="3" id="KW-0804">Transcription</keyword>
<gene>
    <name evidence="5" type="ORF">DES40_2569</name>
</gene>
<evidence type="ECO:0000259" key="4">
    <source>
        <dbReference type="PROSITE" id="PS50043"/>
    </source>
</evidence>
<dbReference type="InterPro" id="IPR036693">
    <property type="entry name" value="TF_LuxR_autoind-bd_dom_sf"/>
</dbReference>
<dbReference type="InterPro" id="IPR005143">
    <property type="entry name" value="TF_LuxR_autoind-bd_dom"/>
</dbReference>
<evidence type="ECO:0000313" key="6">
    <source>
        <dbReference type="Proteomes" id="UP000282211"/>
    </source>
</evidence>
<dbReference type="CDD" id="cd06170">
    <property type="entry name" value="LuxR_C_like"/>
    <property type="match status" value="1"/>
</dbReference>
<dbReference type="EMBL" id="RBII01000002">
    <property type="protein sequence ID" value="RKQ69760.1"/>
    <property type="molecule type" value="Genomic_DNA"/>
</dbReference>
<dbReference type="SUPFAM" id="SSF46894">
    <property type="entry name" value="C-terminal effector domain of the bipartite response regulators"/>
    <property type="match status" value="1"/>
</dbReference>
<keyword evidence="2" id="KW-0238">DNA-binding</keyword>
<dbReference type="InterPro" id="IPR000792">
    <property type="entry name" value="Tscrpt_reg_LuxR_C"/>
</dbReference>
<evidence type="ECO:0000313" key="5">
    <source>
        <dbReference type="EMBL" id="RKQ69760.1"/>
    </source>
</evidence>
<dbReference type="Pfam" id="PF00196">
    <property type="entry name" value="GerE"/>
    <property type="match status" value="1"/>
</dbReference>
<dbReference type="SUPFAM" id="SSF75516">
    <property type="entry name" value="Pheromone-binding domain of LuxR-like quorum-sensing transcription factors"/>
    <property type="match status" value="1"/>
</dbReference>
<dbReference type="FunCoup" id="A0A420WFI9">
    <property type="interactions" value="96"/>
</dbReference>
<evidence type="ECO:0000256" key="2">
    <source>
        <dbReference type="ARBA" id="ARBA00023125"/>
    </source>
</evidence>
<sequence length="251" mass="28507">MHPEQSFDLNRLESFMNQIQNANTAQAVFDSFCDNVAPFGFTFISMGRLLPPLEGAQSAKNIPRQFHLSRGGEDLIEELVTTGDLMTKSPLVLHGFRVSVPFRWREAFQVLSEEQKIHVKRSQSHGLKFGICFPILQVRSAPGLMSMGRDTDFNLSLQELVALEVLVRKAFERMHELTEMPEDLGYLSITEREREVLYLVARGKTNWEIGAILNISEYSVRDHLKSVSKRMATSNRTHTVTTAIRMGLILP</sequence>
<dbReference type="PANTHER" id="PTHR44688">
    <property type="entry name" value="DNA-BINDING TRANSCRIPTIONAL ACTIVATOR DEVR_DOSR"/>
    <property type="match status" value="1"/>
</dbReference>
<protein>
    <submittedName>
        <fullName evidence="5">Autoinducer binding domain-containing protein</fullName>
    </submittedName>
</protein>
<evidence type="ECO:0000256" key="3">
    <source>
        <dbReference type="ARBA" id="ARBA00023163"/>
    </source>
</evidence>
<dbReference type="SMART" id="SM00421">
    <property type="entry name" value="HTH_LUXR"/>
    <property type="match status" value="1"/>
</dbReference>
<dbReference type="GO" id="GO:0006355">
    <property type="term" value="P:regulation of DNA-templated transcription"/>
    <property type="evidence" value="ECO:0007669"/>
    <property type="project" value="InterPro"/>
</dbReference>
<evidence type="ECO:0000256" key="1">
    <source>
        <dbReference type="ARBA" id="ARBA00023015"/>
    </source>
</evidence>
<dbReference type="PROSITE" id="PS50043">
    <property type="entry name" value="HTH_LUXR_2"/>
    <property type="match status" value="1"/>
</dbReference>
<dbReference type="InParanoid" id="A0A420WFI9"/>
<dbReference type="Gene3D" id="1.10.10.10">
    <property type="entry name" value="Winged helix-like DNA-binding domain superfamily/Winged helix DNA-binding domain"/>
    <property type="match status" value="1"/>
</dbReference>
<dbReference type="PROSITE" id="PS00622">
    <property type="entry name" value="HTH_LUXR_1"/>
    <property type="match status" value="1"/>
</dbReference>
<keyword evidence="1" id="KW-0805">Transcription regulation</keyword>
<organism evidence="5 6">
    <name type="scientific">Litorimonas taeanensis</name>
    <dbReference type="NCBI Taxonomy" id="568099"/>
    <lineage>
        <taxon>Bacteria</taxon>
        <taxon>Pseudomonadati</taxon>
        <taxon>Pseudomonadota</taxon>
        <taxon>Alphaproteobacteria</taxon>
        <taxon>Maricaulales</taxon>
        <taxon>Robiginitomaculaceae</taxon>
    </lineage>
</organism>
<accession>A0A420WFI9</accession>